<feature type="region of interest" description="Disordered" evidence="1">
    <location>
        <begin position="43"/>
        <end position="80"/>
    </location>
</feature>
<feature type="compositionally biased region" description="Polar residues" evidence="1">
    <location>
        <begin position="52"/>
        <end position="61"/>
    </location>
</feature>
<feature type="compositionally biased region" description="Basic and acidic residues" evidence="1">
    <location>
        <begin position="70"/>
        <end position="80"/>
    </location>
</feature>
<dbReference type="EMBL" id="WTPW01003893">
    <property type="protein sequence ID" value="KAF0333056.1"/>
    <property type="molecule type" value="Genomic_DNA"/>
</dbReference>
<evidence type="ECO:0000313" key="2">
    <source>
        <dbReference type="EMBL" id="KAF0333056.1"/>
    </source>
</evidence>
<comment type="caution">
    <text evidence="2">The sequence shown here is derived from an EMBL/GenBank/DDBJ whole genome shotgun (WGS) entry which is preliminary data.</text>
</comment>
<organism evidence="2 3">
    <name type="scientific">Gigaspora margarita</name>
    <dbReference type="NCBI Taxonomy" id="4874"/>
    <lineage>
        <taxon>Eukaryota</taxon>
        <taxon>Fungi</taxon>
        <taxon>Fungi incertae sedis</taxon>
        <taxon>Mucoromycota</taxon>
        <taxon>Glomeromycotina</taxon>
        <taxon>Glomeromycetes</taxon>
        <taxon>Diversisporales</taxon>
        <taxon>Gigasporaceae</taxon>
        <taxon>Gigaspora</taxon>
    </lineage>
</organism>
<feature type="region of interest" description="Disordered" evidence="1">
    <location>
        <begin position="1"/>
        <end position="20"/>
    </location>
</feature>
<evidence type="ECO:0000256" key="1">
    <source>
        <dbReference type="SAM" id="MobiDB-lite"/>
    </source>
</evidence>
<dbReference type="AlphaFoldDB" id="A0A8H3ZYN1"/>
<name>A0A8H3ZYN1_GIGMA</name>
<reference evidence="2 3" key="1">
    <citation type="journal article" date="2019" name="Environ. Microbiol.">
        <title>At the nexus of three kingdoms: the genome of the mycorrhizal fungus Gigaspora margarita provides insights into plant, endobacterial and fungal interactions.</title>
        <authorList>
            <person name="Venice F."/>
            <person name="Ghignone S."/>
            <person name="Salvioli di Fossalunga A."/>
            <person name="Amselem J."/>
            <person name="Novero M."/>
            <person name="Xianan X."/>
            <person name="Sedzielewska Toro K."/>
            <person name="Morin E."/>
            <person name="Lipzen A."/>
            <person name="Grigoriev I.V."/>
            <person name="Henrissat B."/>
            <person name="Martin F.M."/>
            <person name="Bonfante P."/>
        </authorList>
    </citation>
    <scope>NUCLEOTIDE SEQUENCE [LARGE SCALE GENOMIC DNA]</scope>
    <source>
        <strain evidence="2 3">BEG34</strain>
    </source>
</reference>
<keyword evidence="3" id="KW-1185">Reference proteome</keyword>
<evidence type="ECO:0000313" key="3">
    <source>
        <dbReference type="Proteomes" id="UP000439903"/>
    </source>
</evidence>
<proteinExistence type="predicted"/>
<dbReference type="Proteomes" id="UP000439903">
    <property type="component" value="Unassembled WGS sequence"/>
</dbReference>
<accession>A0A8H3ZYN1</accession>
<gene>
    <name evidence="2" type="ORF">F8M41_017181</name>
</gene>
<protein>
    <submittedName>
        <fullName evidence="2">Uncharacterized protein</fullName>
    </submittedName>
</protein>
<sequence>MLSKHCKNAVETPQEHHRNTTKMLLKHRKNAIKSLQEHCTKIPSLHRKNNIELPQNATTKSPRMPYNNKNWEKHQKDSQKHYNRSENILAYCIEKKEKCKKKIYLS</sequence>